<reference evidence="4 5" key="1">
    <citation type="submission" date="2024-04" db="EMBL/GenBank/DDBJ databases">
        <title>Luteolibacter sp. isolated from soil.</title>
        <authorList>
            <person name="An J."/>
        </authorList>
    </citation>
    <scope>NUCLEOTIDE SEQUENCE [LARGE SCALE GENOMIC DNA]</scope>
    <source>
        <strain evidence="4 5">Y139</strain>
    </source>
</reference>
<evidence type="ECO:0000256" key="1">
    <source>
        <dbReference type="ARBA" id="ARBA00022729"/>
    </source>
</evidence>
<dbReference type="Proteomes" id="UP001371305">
    <property type="component" value="Unassembled WGS sequence"/>
</dbReference>
<gene>
    <name evidence="4" type="ORF">WKV53_02575</name>
</gene>
<dbReference type="EMBL" id="JBBUKT010000001">
    <property type="protein sequence ID" value="MEK7949361.1"/>
    <property type="molecule type" value="Genomic_DNA"/>
</dbReference>
<dbReference type="RefSeq" id="WP_341402778.1">
    <property type="nucleotide sequence ID" value="NZ_JBBUKT010000001.1"/>
</dbReference>
<evidence type="ECO:0000256" key="2">
    <source>
        <dbReference type="SAM" id="SignalP"/>
    </source>
</evidence>
<dbReference type="InterPro" id="IPR011250">
    <property type="entry name" value="OMP/PagP_B-barrel"/>
</dbReference>
<proteinExistence type="predicted"/>
<evidence type="ECO:0000313" key="5">
    <source>
        <dbReference type="Proteomes" id="UP001371305"/>
    </source>
</evidence>
<dbReference type="Pfam" id="PF13505">
    <property type="entry name" value="OMP_b-brl"/>
    <property type="match status" value="1"/>
</dbReference>
<protein>
    <submittedName>
        <fullName evidence="4">Outer membrane beta-barrel protein</fullName>
    </submittedName>
</protein>
<feature type="domain" description="Outer membrane protein beta-barrel" evidence="3">
    <location>
        <begin position="59"/>
        <end position="195"/>
    </location>
</feature>
<dbReference type="Gene3D" id="2.40.160.20">
    <property type="match status" value="1"/>
</dbReference>
<evidence type="ECO:0000313" key="4">
    <source>
        <dbReference type="EMBL" id="MEK7949361.1"/>
    </source>
</evidence>
<sequence>MKYNTLLAAAALFAIPSGLKAGEAVSTNTQSYQAPMTTTQHQGWYLGAGVDYMFDAEEPFYNGHVGYDFGNGSSLFLESGWIGEEEDASFLFPFSADVDIVPVTINYKYEWMFNDHFGVYAGLGLGAANVDVSAGLASGDDWSFMAQAFAGVVYNVTPNFEIYAGARYMWIDDVSLLGTSIDDLDDVGLGAGIRFNF</sequence>
<comment type="caution">
    <text evidence="4">The sequence shown here is derived from an EMBL/GenBank/DDBJ whole genome shotgun (WGS) entry which is preliminary data.</text>
</comment>
<name>A0ABU9ANT0_9BACT</name>
<dbReference type="SUPFAM" id="SSF56925">
    <property type="entry name" value="OMPA-like"/>
    <property type="match status" value="1"/>
</dbReference>
<dbReference type="InterPro" id="IPR027385">
    <property type="entry name" value="Beta-barrel_OMP"/>
</dbReference>
<keyword evidence="1 2" id="KW-0732">Signal</keyword>
<evidence type="ECO:0000259" key="3">
    <source>
        <dbReference type="Pfam" id="PF13505"/>
    </source>
</evidence>
<feature type="signal peptide" evidence="2">
    <location>
        <begin position="1"/>
        <end position="21"/>
    </location>
</feature>
<organism evidence="4 5">
    <name type="scientific">Luteolibacter soli</name>
    <dbReference type="NCBI Taxonomy" id="3135280"/>
    <lineage>
        <taxon>Bacteria</taxon>
        <taxon>Pseudomonadati</taxon>
        <taxon>Verrucomicrobiota</taxon>
        <taxon>Verrucomicrobiia</taxon>
        <taxon>Verrucomicrobiales</taxon>
        <taxon>Verrucomicrobiaceae</taxon>
        <taxon>Luteolibacter</taxon>
    </lineage>
</organism>
<accession>A0ABU9ANT0</accession>
<feature type="chain" id="PRO_5046434797" evidence="2">
    <location>
        <begin position="22"/>
        <end position="197"/>
    </location>
</feature>
<keyword evidence="5" id="KW-1185">Reference proteome</keyword>